<comment type="similarity">
    <text evidence="1">Belongs to the transglycosylase Slt family.</text>
</comment>
<dbReference type="PANTHER" id="PTHR37423">
    <property type="entry name" value="SOLUBLE LYTIC MUREIN TRANSGLYCOSYLASE-RELATED"/>
    <property type="match status" value="1"/>
</dbReference>
<evidence type="ECO:0000259" key="3">
    <source>
        <dbReference type="Pfam" id="PF01464"/>
    </source>
</evidence>
<dbReference type="SUPFAM" id="SSF53955">
    <property type="entry name" value="Lysozyme-like"/>
    <property type="match status" value="1"/>
</dbReference>
<evidence type="ECO:0000259" key="4">
    <source>
        <dbReference type="Pfam" id="PF13511"/>
    </source>
</evidence>
<dbReference type="PROSITE" id="PS51257">
    <property type="entry name" value="PROKAR_LIPOPROTEIN"/>
    <property type="match status" value="1"/>
</dbReference>
<keyword evidence="2" id="KW-0732">Signal</keyword>
<evidence type="ECO:0000313" key="5">
    <source>
        <dbReference type="EMBL" id="MBB5207365.1"/>
    </source>
</evidence>
<organism evidence="5 6">
    <name type="scientific">Chiayiivirga flava</name>
    <dbReference type="NCBI Taxonomy" id="659595"/>
    <lineage>
        <taxon>Bacteria</taxon>
        <taxon>Pseudomonadati</taxon>
        <taxon>Pseudomonadota</taxon>
        <taxon>Gammaproteobacteria</taxon>
        <taxon>Lysobacterales</taxon>
        <taxon>Lysobacteraceae</taxon>
        <taxon>Chiayiivirga</taxon>
    </lineage>
</organism>
<proteinExistence type="inferred from homology"/>
<dbReference type="Pfam" id="PF01464">
    <property type="entry name" value="SLT"/>
    <property type="match status" value="1"/>
</dbReference>
<dbReference type="GO" id="GO:0008933">
    <property type="term" value="F:peptidoglycan lytic transglycosylase activity"/>
    <property type="evidence" value="ECO:0007669"/>
    <property type="project" value="InterPro"/>
</dbReference>
<evidence type="ECO:0000256" key="2">
    <source>
        <dbReference type="SAM" id="SignalP"/>
    </source>
</evidence>
<dbReference type="Gene3D" id="1.10.530.10">
    <property type="match status" value="1"/>
</dbReference>
<dbReference type="GO" id="GO:0000270">
    <property type="term" value="P:peptidoglycan metabolic process"/>
    <property type="evidence" value="ECO:0007669"/>
    <property type="project" value="InterPro"/>
</dbReference>
<dbReference type="AlphaFoldDB" id="A0A7W8G173"/>
<keyword evidence="6" id="KW-1185">Reference proteome</keyword>
<dbReference type="RefSeq" id="WP_183959877.1">
    <property type="nucleotide sequence ID" value="NZ_JACHHP010000001.1"/>
</dbReference>
<evidence type="ECO:0000256" key="1">
    <source>
        <dbReference type="ARBA" id="ARBA00007734"/>
    </source>
</evidence>
<dbReference type="Pfam" id="PF13511">
    <property type="entry name" value="DUF4124"/>
    <property type="match status" value="1"/>
</dbReference>
<dbReference type="InterPro" id="IPR023346">
    <property type="entry name" value="Lysozyme-like_dom_sf"/>
</dbReference>
<dbReference type="GO" id="GO:0016020">
    <property type="term" value="C:membrane"/>
    <property type="evidence" value="ECO:0007669"/>
    <property type="project" value="InterPro"/>
</dbReference>
<dbReference type="InterPro" id="IPR000189">
    <property type="entry name" value="Transglyc_AS"/>
</dbReference>
<protein>
    <submittedName>
        <fullName evidence="5">Soluble lytic murein transglycosylase-like protein</fullName>
    </submittedName>
</protein>
<sequence length="309" mass="32234">MDGRGPHLQAFARAQFLAAFGLLACLLASSVASAGTLYRCTDKHGATAYTSTRDGYTKCSLLGNYPAAKPAAASAAPAGTPAVGGVEFRTAVGDGEPLAATVPAGAKPTITRGAVYKYEKNGITHYTNRRPAGQKAQVLFSYIETCFACGVKPGVDFNSVGLNLTAYADEVLAAAALHGVDAALIRAIMHAESAYNPNAVSRAGAQGLMQLIPATAARFGVSDPFTPAQNIDGGVSYLAWLTKRFDGDLTKVAAGYNAGEGAVDRYGGVPPYDETQRYVERVNILHQRYASEMAKASATASLKHYGTVN</sequence>
<gene>
    <name evidence="5" type="ORF">HNQ52_000881</name>
</gene>
<reference evidence="5 6" key="1">
    <citation type="submission" date="2020-08" db="EMBL/GenBank/DDBJ databases">
        <title>Genomic Encyclopedia of Type Strains, Phase IV (KMG-IV): sequencing the most valuable type-strain genomes for metagenomic binning, comparative biology and taxonomic classification.</title>
        <authorList>
            <person name="Goeker M."/>
        </authorList>
    </citation>
    <scope>NUCLEOTIDE SEQUENCE [LARGE SCALE GENOMIC DNA]</scope>
    <source>
        <strain evidence="5 6">DSM 24163</strain>
    </source>
</reference>
<evidence type="ECO:0000313" key="6">
    <source>
        <dbReference type="Proteomes" id="UP000521199"/>
    </source>
</evidence>
<dbReference type="InterPro" id="IPR008258">
    <property type="entry name" value="Transglycosylase_SLT_dom_1"/>
</dbReference>
<name>A0A7W8G173_9GAMM</name>
<feature type="chain" id="PRO_5031448742" evidence="2">
    <location>
        <begin position="35"/>
        <end position="309"/>
    </location>
</feature>
<feature type="domain" description="Transglycosylase SLT" evidence="3">
    <location>
        <begin position="174"/>
        <end position="267"/>
    </location>
</feature>
<dbReference type="PROSITE" id="PS00922">
    <property type="entry name" value="TRANSGLYCOSYLASE"/>
    <property type="match status" value="1"/>
</dbReference>
<feature type="domain" description="DUF4124" evidence="4">
    <location>
        <begin position="24"/>
        <end position="77"/>
    </location>
</feature>
<dbReference type="PANTHER" id="PTHR37423:SF2">
    <property type="entry name" value="MEMBRANE-BOUND LYTIC MUREIN TRANSGLYCOSYLASE C"/>
    <property type="match status" value="1"/>
</dbReference>
<feature type="signal peptide" evidence="2">
    <location>
        <begin position="1"/>
        <end position="34"/>
    </location>
</feature>
<dbReference type="InterPro" id="IPR025392">
    <property type="entry name" value="DUF4124"/>
</dbReference>
<comment type="caution">
    <text evidence="5">The sequence shown here is derived from an EMBL/GenBank/DDBJ whole genome shotgun (WGS) entry which is preliminary data.</text>
</comment>
<dbReference type="CDD" id="cd00254">
    <property type="entry name" value="LT-like"/>
    <property type="match status" value="1"/>
</dbReference>
<dbReference type="EMBL" id="JACHHP010000001">
    <property type="protein sequence ID" value="MBB5207365.1"/>
    <property type="molecule type" value="Genomic_DNA"/>
</dbReference>
<dbReference type="Proteomes" id="UP000521199">
    <property type="component" value="Unassembled WGS sequence"/>
</dbReference>
<accession>A0A7W8G173</accession>